<sequence>MNTADSNSAGISLTRNSPSLFSEPNFFEDIMWGLGHDNWDPSPSSQTTSDAHARDVPEDLWGQATLTRPARSTIDTPPQTYNEFKDCDSSDNVDPNYSDESPSHSPVQTTSANIASQRPGARIPSQDCTAPTGPRHTRSTLRTRDAPSEPTVSTTPEIPTSPRALSAMSGGPEAIAQMALAHPNLDPTKSGSMTSNENTDPDLLGPTTTSLQGSKTTIETSFGGRESTQQVLLDGNRVQANETMTLTPSQTPL</sequence>
<name>A0A2J6PVZ9_9HELO</name>
<protein>
    <submittedName>
        <fullName evidence="2">Uncharacterized protein</fullName>
    </submittedName>
</protein>
<keyword evidence="3" id="KW-1185">Reference proteome</keyword>
<feature type="compositionally biased region" description="Polar residues" evidence="1">
    <location>
        <begin position="73"/>
        <end position="82"/>
    </location>
</feature>
<feature type="region of interest" description="Disordered" evidence="1">
    <location>
        <begin position="187"/>
        <end position="214"/>
    </location>
</feature>
<feature type="region of interest" description="Disordered" evidence="1">
    <location>
        <begin position="1"/>
        <end position="168"/>
    </location>
</feature>
<organism evidence="2 3">
    <name type="scientific">Hyaloscypha hepaticicola</name>
    <dbReference type="NCBI Taxonomy" id="2082293"/>
    <lineage>
        <taxon>Eukaryota</taxon>
        <taxon>Fungi</taxon>
        <taxon>Dikarya</taxon>
        <taxon>Ascomycota</taxon>
        <taxon>Pezizomycotina</taxon>
        <taxon>Leotiomycetes</taxon>
        <taxon>Helotiales</taxon>
        <taxon>Hyaloscyphaceae</taxon>
        <taxon>Hyaloscypha</taxon>
    </lineage>
</organism>
<feature type="compositionally biased region" description="Polar residues" evidence="1">
    <location>
        <begin position="90"/>
        <end position="116"/>
    </location>
</feature>
<dbReference type="EMBL" id="KZ613496">
    <property type="protein sequence ID" value="PMD18086.1"/>
    <property type="molecule type" value="Genomic_DNA"/>
</dbReference>
<dbReference type="AlphaFoldDB" id="A0A2J6PVZ9"/>
<dbReference type="Proteomes" id="UP000235672">
    <property type="component" value="Unassembled WGS sequence"/>
</dbReference>
<evidence type="ECO:0000313" key="2">
    <source>
        <dbReference type="EMBL" id="PMD18086.1"/>
    </source>
</evidence>
<feature type="compositionally biased region" description="Polar residues" evidence="1">
    <location>
        <begin position="41"/>
        <end position="50"/>
    </location>
</feature>
<evidence type="ECO:0000313" key="3">
    <source>
        <dbReference type="Proteomes" id="UP000235672"/>
    </source>
</evidence>
<feature type="compositionally biased region" description="Polar residues" evidence="1">
    <location>
        <begin position="1"/>
        <end position="22"/>
    </location>
</feature>
<gene>
    <name evidence="2" type="ORF">NA56DRAFT_258205</name>
</gene>
<proteinExistence type="predicted"/>
<reference evidence="2 3" key="1">
    <citation type="submission" date="2016-05" db="EMBL/GenBank/DDBJ databases">
        <title>A degradative enzymes factory behind the ericoid mycorrhizal symbiosis.</title>
        <authorList>
            <consortium name="DOE Joint Genome Institute"/>
            <person name="Martino E."/>
            <person name="Morin E."/>
            <person name="Grelet G."/>
            <person name="Kuo A."/>
            <person name="Kohler A."/>
            <person name="Daghino S."/>
            <person name="Barry K."/>
            <person name="Choi C."/>
            <person name="Cichocki N."/>
            <person name="Clum A."/>
            <person name="Copeland A."/>
            <person name="Hainaut M."/>
            <person name="Haridas S."/>
            <person name="Labutti K."/>
            <person name="Lindquist E."/>
            <person name="Lipzen A."/>
            <person name="Khouja H.-R."/>
            <person name="Murat C."/>
            <person name="Ohm R."/>
            <person name="Olson A."/>
            <person name="Spatafora J."/>
            <person name="Veneault-Fourrey C."/>
            <person name="Henrissat B."/>
            <person name="Grigoriev I."/>
            <person name="Martin F."/>
            <person name="Perotto S."/>
        </authorList>
    </citation>
    <scope>NUCLEOTIDE SEQUENCE [LARGE SCALE GENOMIC DNA]</scope>
    <source>
        <strain evidence="2 3">UAMH 7357</strain>
    </source>
</reference>
<evidence type="ECO:0000256" key="1">
    <source>
        <dbReference type="SAM" id="MobiDB-lite"/>
    </source>
</evidence>
<accession>A0A2J6PVZ9</accession>
<feature type="compositionally biased region" description="Polar residues" evidence="1">
    <location>
        <begin position="187"/>
        <end position="198"/>
    </location>
</feature>